<dbReference type="Gene3D" id="6.10.140.110">
    <property type="match status" value="1"/>
</dbReference>
<dbReference type="InterPro" id="IPR036290">
    <property type="entry name" value="Phe_ZIP_sf"/>
</dbReference>
<evidence type="ECO:0000256" key="2">
    <source>
        <dbReference type="ARBA" id="ARBA00022553"/>
    </source>
</evidence>
<protein>
    <submittedName>
        <fullName evidence="13">Uncharacterized protein</fullName>
    </submittedName>
</protein>
<feature type="compositionally biased region" description="Basic and acidic residues" evidence="9">
    <location>
        <begin position="1008"/>
        <end position="1059"/>
    </location>
</feature>
<dbReference type="AlphaFoldDB" id="A0A914VZ63"/>
<evidence type="ECO:0000256" key="6">
    <source>
        <dbReference type="ARBA" id="ARBA00022999"/>
    </source>
</evidence>
<dbReference type="CDD" id="cd01231">
    <property type="entry name" value="PH_SH2B_family"/>
    <property type="match status" value="1"/>
</dbReference>
<keyword evidence="2" id="KW-0597">Phosphoprotein</keyword>
<dbReference type="Pfam" id="PF17942">
    <property type="entry name" value="Morc6_S5"/>
    <property type="match status" value="1"/>
</dbReference>
<reference evidence="13" key="1">
    <citation type="submission" date="2022-11" db="UniProtKB">
        <authorList>
            <consortium name="WormBaseParasite"/>
        </authorList>
    </citation>
    <scope>IDENTIFICATION</scope>
</reference>
<dbReference type="SUPFAM" id="SSF109805">
    <property type="entry name" value="Phenylalanine zipper"/>
    <property type="match status" value="1"/>
</dbReference>
<evidence type="ECO:0000259" key="11">
    <source>
        <dbReference type="PROSITE" id="PS51050"/>
    </source>
</evidence>
<feature type="region of interest" description="Disordered" evidence="9">
    <location>
        <begin position="343"/>
        <end position="426"/>
    </location>
</feature>
<dbReference type="InterPro" id="IPR036860">
    <property type="entry name" value="SH2_dom_sf"/>
</dbReference>
<feature type="coiled-coil region" evidence="8">
    <location>
        <begin position="683"/>
        <end position="710"/>
    </location>
</feature>
<dbReference type="GO" id="GO:0005068">
    <property type="term" value="F:transmembrane receptor protein tyrosine kinase adaptor activity"/>
    <property type="evidence" value="ECO:0007669"/>
    <property type="project" value="TreeGrafter"/>
</dbReference>
<feature type="domain" description="SH2" evidence="10">
    <location>
        <begin position="482"/>
        <end position="578"/>
    </location>
</feature>
<dbReference type="Proteomes" id="UP000887566">
    <property type="component" value="Unplaced"/>
</dbReference>
<accession>A0A914VZ63</accession>
<dbReference type="CDD" id="cd22249">
    <property type="entry name" value="UDM1_RNF168_RNF169-like"/>
    <property type="match status" value="1"/>
</dbReference>
<feature type="domain" description="CW-type" evidence="11">
    <location>
        <begin position="841"/>
        <end position="897"/>
    </location>
</feature>
<evidence type="ECO:0000256" key="7">
    <source>
        <dbReference type="PROSITE-ProRule" id="PRU00191"/>
    </source>
</evidence>
<dbReference type="InterPro" id="IPR000980">
    <property type="entry name" value="SH2"/>
</dbReference>
<dbReference type="SMART" id="SM00252">
    <property type="entry name" value="SH2"/>
    <property type="match status" value="1"/>
</dbReference>
<feature type="region of interest" description="Disordered" evidence="9">
    <location>
        <begin position="952"/>
        <end position="1161"/>
    </location>
</feature>
<comment type="similarity">
    <text evidence="1">Belongs to the SH2B adapter family.</text>
</comment>
<dbReference type="InterPro" id="IPR035057">
    <property type="entry name" value="SH2B1_SH2"/>
</dbReference>
<keyword evidence="8" id="KW-0175">Coiled coil</keyword>
<keyword evidence="3" id="KW-0479">Metal-binding</keyword>
<keyword evidence="5" id="KW-0862">Zinc</keyword>
<dbReference type="PANTHER" id="PTHR10872">
    <property type="entry name" value="SH2B ADAPTER PROTEIN"/>
    <property type="match status" value="1"/>
</dbReference>
<evidence type="ECO:0000256" key="3">
    <source>
        <dbReference type="ARBA" id="ARBA00022723"/>
    </source>
</evidence>
<dbReference type="GO" id="GO:0035556">
    <property type="term" value="P:intracellular signal transduction"/>
    <property type="evidence" value="ECO:0007669"/>
    <property type="project" value="TreeGrafter"/>
</dbReference>
<dbReference type="PROSITE" id="PS51050">
    <property type="entry name" value="ZF_CW"/>
    <property type="match status" value="1"/>
</dbReference>
<dbReference type="GO" id="GO:0008270">
    <property type="term" value="F:zinc ion binding"/>
    <property type="evidence" value="ECO:0007669"/>
    <property type="project" value="UniProtKB-KW"/>
</dbReference>
<dbReference type="PRINTS" id="PR00401">
    <property type="entry name" value="SH2DOMAIN"/>
</dbReference>
<evidence type="ECO:0000256" key="9">
    <source>
        <dbReference type="SAM" id="MobiDB-lite"/>
    </source>
</evidence>
<feature type="compositionally biased region" description="Low complexity" evidence="9">
    <location>
        <begin position="343"/>
        <end position="353"/>
    </location>
</feature>
<feature type="region of interest" description="Disordered" evidence="9">
    <location>
        <begin position="130"/>
        <end position="157"/>
    </location>
</feature>
<evidence type="ECO:0000256" key="4">
    <source>
        <dbReference type="ARBA" id="ARBA00022771"/>
    </source>
</evidence>
<feature type="compositionally biased region" description="Polar residues" evidence="9">
    <location>
        <begin position="1121"/>
        <end position="1134"/>
    </location>
</feature>
<evidence type="ECO:0000256" key="5">
    <source>
        <dbReference type="ARBA" id="ARBA00022833"/>
    </source>
</evidence>
<evidence type="ECO:0000256" key="8">
    <source>
        <dbReference type="SAM" id="Coils"/>
    </source>
</evidence>
<feature type="coiled-coil region" evidence="8">
    <location>
        <begin position="911"/>
        <end position="938"/>
    </location>
</feature>
<feature type="region of interest" description="Disordered" evidence="9">
    <location>
        <begin position="1"/>
        <end position="29"/>
    </location>
</feature>
<dbReference type="Pfam" id="PF00017">
    <property type="entry name" value="SH2"/>
    <property type="match status" value="1"/>
</dbReference>
<dbReference type="SUPFAM" id="SSF55550">
    <property type="entry name" value="SH2 domain"/>
    <property type="match status" value="1"/>
</dbReference>
<dbReference type="InterPro" id="IPR015012">
    <property type="entry name" value="Phe_ZIP"/>
</dbReference>
<evidence type="ECO:0000256" key="1">
    <source>
        <dbReference type="ARBA" id="ARBA00010220"/>
    </source>
</evidence>
<organism evidence="12 13">
    <name type="scientific">Plectus sambesii</name>
    <dbReference type="NCBI Taxonomy" id="2011161"/>
    <lineage>
        <taxon>Eukaryota</taxon>
        <taxon>Metazoa</taxon>
        <taxon>Ecdysozoa</taxon>
        <taxon>Nematoda</taxon>
        <taxon>Chromadorea</taxon>
        <taxon>Plectida</taxon>
        <taxon>Plectina</taxon>
        <taxon>Plectoidea</taxon>
        <taxon>Plectidae</taxon>
        <taxon>Plectus</taxon>
    </lineage>
</organism>
<keyword evidence="6 7" id="KW-0727">SH2 domain</keyword>
<dbReference type="Pfam" id="PF07496">
    <property type="entry name" value="zf-CW"/>
    <property type="match status" value="1"/>
</dbReference>
<evidence type="ECO:0000313" key="12">
    <source>
        <dbReference type="Proteomes" id="UP000887566"/>
    </source>
</evidence>
<dbReference type="PANTHER" id="PTHR10872:SF2">
    <property type="entry name" value="LNK, ISOFORM D"/>
    <property type="match status" value="1"/>
</dbReference>
<dbReference type="CDD" id="cd10346">
    <property type="entry name" value="SH2_SH2B_family"/>
    <property type="match status" value="1"/>
</dbReference>
<evidence type="ECO:0000313" key="13">
    <source>
        <dbReference type="WBParaSite" id="PSAMB.scaffold26size110003.g639.t1"/>
    </source>
</evidence>
<proteinExistence type="inferred from homology"/>
<dbReference type="Gene3D" id="3.30.505.10">
    <property type="entry name" value="SH2 domain"/>
    <property type="match status" value="1"/>
</dbReference>
<dbReference type="InterPro" id="IPR041006">
    <property type="entry name" value="Morc_S5"/>
</dbReference>
<dbReference type="GO" id="GO:0005886">
    <property type="term" value="C:plasma membrane"/>
    <property type="evidence" value="ECO:0007669"/>
    <property type="project" value="TreeGrafter"/>
</dbReference>
<dbReference type="Pfam" id="PF08916">
    <property type="entry name" value="Phe_ZIP"/>
    <property type="match status" value="1"/>
</dbReference>
<feature type="compositionally biased region" description="Polar residues" evidence="9">
    <location>
        <begin position="359"/>
        <end position="376"/>
    </location>
</feature>
<dbReference type="Gene3D" id="3.30.40.100">
    <property type="match status" value="1"/>
</dbReference>
<keyword evidence="4" id="KW-0863">Zinc-finger</keyword>
<sequence length="1208" mass="133468">MALGNGGSAAFHSDDSDPDEDATMAEEVPPQQTWMEFCENYSKPVAYDFAQSWFNFLAENSTCTVSEKEASNKFMSTFAQYFENEARRICRSSRLLNGTTDATLIGESSGLGASQGLTAGMRSSMPPLAMHCSDSDSSSDADLTGTPRAGRQRSRNKFMRRFPSLREMKHSLFSSSSRSQVAGDEVAIAVDTRAQKEQKRASWLKNVNKKSTSTSKTVVQVVRDSNVRFVGGRELDGKTWAKCRMCLIKTVGGYMLEFYVPPKSSKPKTGIFCFLITEARETTALETPDHQNTFVLKAENFMEYVVEAKDAADCRDWLASIRSCMGALPFPDNEDGVVAAVTSGRSASRSRIPSAPPGESSTLMMRAPSASTTSRRAPNRLSAVFPASPPSPQPLATPTRGGIMTQSTSSLGRSLSTGRQPRTTPMPGLAMSSRSLHGIGAHSINNGASLVDNGGMLRMSSSHVGASVNDAGVTDMLFEYPWFHGPLSRSDAAQLVLQSGRDGHGLFLVRQSETRRGEYVLTFNCYGRAKHLRLTITLDGQCRVQHLWFSGVLEILEHFRTHPIPLENGSNIGVSQPSGVVLADYVIAWPPQAGGSRRLSNGPIDPRDFMTHSGSVRIHADKPRQYKYLAKNFKARAAKELERSKQDVIAAREKVQLTKSEMAAFTQRHTSTYGTNLVLRAQFRQLQNSVETAEKLLSDAEKRCKEAEKSKNDPKPLTFIFGLNLERRGHCGCMIFNNGRLIKMYEQVGPQKDGGIKCLGVIGVVDVPYVVLEPTHNKQSFADSKEYQALLRALGDHMEQYWRDINLAATPGGVPKFWEHYGYRSNDWSQAPLDDDEHRLRRHMSVKMSVQCSLCLKWRILDYQKKYLRSPIGDDWNCSMHPNSAFQNCSKPEATERIAEGKLYKAADDDEEVRQKRVAALAKQKEKAEKEMQELQAQTVVRSTRDARRIVAQQKEKQVGRSPPVAPSPKARKSMVKAPVSSSSPEPEPEPSPRRSRRKSPSPPRAKTKAELRRLEEEARKKRESAEALKAQKEQNERLQKQSKERERKAAEEAKRLKVDQAAAERNARRTTKRIAPVDSLDESAGDLQSGSVTVSTSSSASPGQTVEAGSTARRSRQSEESTSPVTQVNSTTPDVPEKRVRMSPLKAAAQSSSGPATDEENVSILPHLRSSIFAATSLNCSITWKGSLLPVTSASKRTISTDGWKHS</sequence>
<evidence type="ECO:0000259" key="10">
    <source>
        <dbReference type="PROSITE" id="PS50001"/>
    </source>
</evidence>
<feature type="compositionally biased region" description="Low complexity" evidence="9">
    <location>
        <begin position="406"/>
        <end position="420"/>
    </location>
</feature>
<name>A0A914VZ63_9BILA</name>
<dbReference type="InterPro" id="IPR011124">
    <property type="entry name" value="Znf_CW"/>
</dbReference>
<dbReference type="Gene3D" id="2.30.29.30">
    <property type="entry name" value="Pleckstrin-homology domain (PH domain)/Phosphotyrosine-binding domain (PTB)"/>
    <property type="match status" value="1"/>
</dbReference>
<dbReference type="PROSITE" id="PS50001">
    <property type="entry name" value="SH2"/>
    <property type="match status" value="1"/>
</dbReference>
<dbReference type="WBParaSite" id="PSAMB.scaffold26size110003.g639.t1">
    <property type="protein sequence ID" value="PSAMB.scaffold26size110003.g639.t1"/>
    <property type="gene ID" value="PSAMB.scaffold26size110003.g639"/>
</dbReference>
<dbReference type="SUPFAM" id="SSF50729">
    <property type="entry name" value="PH domain-like"/>
    <property type="match status" value="1"/>
</dbReference>
<keyword evidence="12" id="KW-1185">Reference proteome</keyword>
<feature type="compositionally biased region" description="Low complexity" evidence="9">
    <location>
        <begin position="1089"/>
        <end position="1107"/>
    </location>
</feature>
<dbReference type="InterPro" id="IPR011993">
    <property type="entry name" value="PH-like_dom_sf"/>
</dbReference>
<dbReference type="InterPro" id="IPR030523">
    <property type="entry name" value="SH2B"/>
</dbReference>